<reference evidence="2 3" key="1">
    <citation type="journal article" date="2024" name="Nat. Commun.">
        <title>Phylogenomics reveals the evolutionary origins of lichenization in chlorophyte algae.</title>
        <authorList>
            <person name="Puginier C."/>
            <person name="Libourel C."/>
            <person name="Otte J."/>
            <person name="Skaloud P."/>
            <person name="Haon M."/>
            <person name="Grisel S."/>
            <person name="Petersen M."/>
            <person name="Berrin J.G."/>
            <person name="Delaux P.M."/>
            <person name="Dal Grande F."/>
            <person name="Keller J."/>
        </authorList>
    </citation>
    <scope>NUCLEOTIDE SEQUENCE [LARGE SCALE GENOMIC DNA]</scope>
    <source>
        <strain evidence="2 3">SAG 2036</strain>
    </source>
</reference>
<feature type="compositionally biased region" description="Polar residues" evidence="1">
    <location>
        <begin position="181"/>
        <end position="193"/>
    </location>
</feature>
<proteinExistence type="predicted"/>
<sequence>MSFSRWSEPDTRPRAVPPLNSPRTAPTTPRGASAADTSAPQTPRGQAEPATPRTSRLRTGSGVDAATESRSRQRPQTSDARTPSQLATPHSRPLANKASQARSSPAPLSDRVAAKQPLSTAAQQNASRTKLGMTSAKHGPGGTPSTPRTRTAAHQAVSDALRPNTPPTDRIAAIHPSKPTWNWTWTSQKQSPPCTRHTVKAGQSGGNKQQAGVPSCTTISPFCQPCCKASSAFKPGQPSEANQDWQSASLAQGGASIGHWLCKGEYWADRQGGQPAPKVTSGSAFQSAHRRPRITTVSQQRPSKRATADGHLVPTCQRPPKGQWT</sequence>
<dbReference type="Proteomes" id="UP001465755">
    <property type="component" value="Unassembled WGS sequence"/>
</dbReference>
<evidence type="ECO:0000313" key="2">
    <source>
        <dbReference type="EMBL" id="KAK9799397.1"/>
    </source>
</evidence>
<feature type="compositionally biased region" description="Polar residues" evidence="1">
    <location>
        <begin position="117"/>
        <end position="128"/>
    </location>
</feature>
<keyword evidence="3" id="KW-1185">Reference proteome</keyword>
<dbReference type="AlphaFoldDB" id="A0AAW1NUD4"/>
<gene>
    <name evidence="2" type="ORF">WJX73_001670</name>
</gene>
<feature type="compositionally biased region" description="Polar residues" evidence="1">
    <location>
        <begin position="35"/>
        <end position="44"/>
    </location>
</feature>
<accession>A0AAW1NUD4</accession>
<feature type="compositionally biased region" description="Polar residues" evidence="1">
    <location>
        <begin position="74"/>
        <end position="88"/>
    </location>
</feature>
<feature type="region of interest" description="Disordered" evidence="1">
    <location>
        <begin position="181"/>
        <end position="209"/>
    </location>
</feature>
<organism evidence="2 3">
    <name type="scientific">Symbiochloris irregularis</name>
    <dbReference type="NCBI Taxonomy" id="706552"/>
    <lineage>
        <taxon>Eukaryota</taxon>
        <taxon>Viridiplantae</taxon>
        <taxon>Chlorophyta</taxon>
        <taxon>core chlorophytes</taxon>
        <taxon>Trebouxiophyceae</taxon>
        <taxon>Trebouxiales</taxon>
        <taxon>Trebouxiaceae</taxon>
        <taxon>Symbiochloris</taxon>
    </lineage>
</organism>
<protein>
    <submittedName>
        <fullName evidence="2">Uncharacterized protein</fullName>
    </submittedName>
</protein>
<feature type="region of interest" description="Disordered" evidence="1">
    <location>
        <begin position="1"/>
        <end position="167"/>
    </location>
</feature>
<dbReference type="EMBL" id="JALJOQ010000089">
    <property type="protein sequence ID" value="KAK9799397.1"/>
    <property type="molecule type" value="Genomic_DNA"/>
</dbReference>
<evidence type="ECO:0000313" key="3">
    <source>
        <dbReference type="Proteomes" id="UP001465755"/>
    </source>
</evidence>
<feature type="non-terminal residue" evidence="2">
    <location>
        <position position="325"/>
    </location>
</feature>
<comment type="caution">
    <text evidence="2">The sequence shown here is derived from an EMBL/GenBank/DDBJ whole genome shotgun (WGS) entry which is preliminary data.</text>
</comment>
<evidence type="ECO:0000256" key="1">
    <source>
        <dbReference type="SAM" id="MobiDB-lite"/>
    </source>
</evidence>
<feature type="region of interest" description="Disordered" evidence="1">
    <location>
        <begin position="268"/>
        <end position="325"/>
    </location>
</feature>
<name>A0AAW1NUD4_9CHLO</name>